<reference evidence="9 10" key="1">
    <citation type="submission" date="2023-10" db="EMBL/GenBank/DDBJ databases">
        <title>Draft genome sequence of Xylaria bambusicola isolate GMP-LS, the root and basal stem rot pathogen of sugarcane in Indonesia.</title>
        <authorList>
            <person name="Selvaraj P."/>
            <person name="Muralishankar V."/>
            <person name="Muruganantham S."/>
            <person name="Sp S."/>
            <person name="Haryani S."/>
            <person name="Lau K.J.X."/>
            <person name="Naqvi N.I."/>
        </authorList>
    </citation>
    <scope>NUCLEOTIDE SEQUENCE [LARGE SCALE GENOMIC DNA]</scope>
    <source>
        <strain evidence="9">GMP-LS</strain>
    </source>
</reference>
<evidence type="ECO:0000256" key="2">
    <source>
        <dbReference type="ARBA" id="ARBA00007520"/>
    </source>
</evidence>
<evidence type="ECO:0000256" key="6">
    <source>
        <dbReference type="ARBA" id="ARBA00023136"/>
    </source>
</evidence>
<keyword evidence="4 8" id="KW-0812">Transmembrane</keyword>
<keyword evidence="3" id="KW-0813">Transport</keyword>
<gene>
    <name evidence="9" type="ORF">RRF57_001147</name>
</gene>
<dbReference type="Proteomes" id="UP001305414">
    <property type="component" value="Unassembled WGS sequence"/>
</dbReference>
<name>A0AAN7Z5Z7_9PEZI</name>
<dbReference type="EMBL" id="JAWHQM010000002">
    <property type="protein sequence ID" value="KAK5625431.1"/>
    <property type="molecule type" value="Genomic_DNA"/>
</dbReference>
<comment type="caution">
    <text evidence="9">The sequence shown here is derived from an EMBL/GenBank/DDBJ whole genome shotgun (WGS) entry which is preliminary data.</text>
</comment>
<evidence type="ECO:0000256" key="8">
    <source>
        <dbReference type="SAM" id="Phobius"/>
    </source>
</evidence>
<evidence type="ECO:0000256" key="3">
    <source>
        <dbReference type="ARBA" id="ARBA00022448"/>
    </source>
</evidence>
<proteinExistence type="inferred from homology"/>
<evidence type="ECO:0000256" key="1">
    <source>
        <dbReference type="ARBA" id="ARBA00004141"/>
    </source>
</evidence>
<dbReference type="GO" id="GO:0022857">
    <property type="term" value="F:transmembrane transporter activity"/>
    <property type="evidence" value="ECO:0007669"/>
    <property type="project" value="TreeGrafter"/>
</dbReference>
<keyword evidence="6 8" id="KW-0472">Membrane</keyword>
<feature type="transmembrane region" description="Helical" evidence="8">
    <location>
        <begin position="41"/>
        <end position="60"/>
    </location>
</feature>
<evidence type="ECO:0000256" key="7">
    <source>
        <dbReference type="SAM" id="MobiDB-lite"/>
    </source>
</evidence>
<sequence length="135" mass="15159">MEQDVMYTTERSTEMASDPEKGNSTDNASEKSNTEQRKFHGIRWFFICASLFVTTFLYGLDTTITAAVQGDVIKSFGNIEELAWIGAGFPLGSVAVIFLMGYLYNAFNMNGCSSSPWRYLTLARPYAALPPTWRR</sequence>
<keyword evidence="5 8" id="KW-1133">Transmembrane helix</keyword>
<feature type="transmembrane region" description="Helical" evidence="8">
    <location>
        <begin position="82"/>
        <end position="104"/>
    </location>
</feature>
<feature type="region of interest" description="Disordered" evidence="7">
    <location>
        <begin position="1"/>
        <end position="35"/>
    </location>
</feature>
<protein>
    <recommendedName>
        <fullName evidence="11">Major facilitator superfamily (MFS) profile domain-containing protein</fullName>
    </recommendedName>
</protein>
<evidence type="ECO:0000313" key="9">
    <source>
        <dbReference type="EMBL" id="KAK5625431.1"/>
    </source>
</evidence>
<dbReference type="AlphaFoldDB" id="A0AAN7Z5Z7"/>
<comment type="subcellular location">
    <subcellularLocation>
        <location evidence="1">Membrane</location>
        <topology evidence="1">Multi-pass membrane protein</topology>
    </subcellularLocation>
</comment>
<evidence type="ECO:0000256" key="5">
    <source>
        <dbReference type="ARBA" id="ARBA00022989"/>
    </source>
</evidence>
<dbReference type="SUPFAM" id="SSF103473">
    <property type="entry name" value="MFS general substrate transporter"/>
    <property type="match status" value="1"/>
</dbReference>
<keyword evidence="10" id="KW-1185">Reference proteome</keyword>
<evidence type="ECO:0008006" key="11">
    <source>
        <dbReference type="Google" id="ProtNLM"/>
    </source>
</evidence>
<comment type="similarity">
    <text evidence="2">Belongs to the major facilitator superfamily. TCR/Tet family.</text>
</comment>
<accession>A0AAN7Z5Z7</accession>
<evidence type="ECO:0000256" key="4">
    <source>
        <dbReference type="ARBA" id="ARBA00022692"/>
    </source>
</evidence>
<evidence type="ECO:0000313" key="10">
    <source>
        <dbReference type="Proteomes" id="UP001305414"/>
    </source>
</evidence>
<dbReference type="InterPro" id="IPR036259">
    <property type="entry name" value="MFS_trans_sf"/>
</dbReference>
<dbReference type="PANTHER" id="PTHR23501">
    <property type="entry name" value="MAJOR FACILITATOR SUPERFAMILY"/>
    <property type="match status" value="1"/>
</dbReference>
<dbReference type="GO" id="GO:0005886">
    <property type="term" value="C:plasma membrane"/>
    <property type="evidence" value="ECO:0007669"/>
    <property type="project" value="TreeGrafter"/>
</dbReference>
<organism evidence="9 10">
    <name type="scientific">Xylaria bambusicola</name>
    <dbReference type="NCBI Taxonomy" id="326684"/>
    <lineage>
        <taxon>Eukaryota</taxon>
        <taxon>Fungi</taxon>
        <taxon>Dikarya</taxon>
        <taxon>Ascomycota</taxon>
        <taxon>Pezizomycotina</taxon>
        <taxon>Sordariomycetes</taxon>
        <taxon>Xylariomycetidae</taxon>
        <taxon>Xylariales</taxon>
        <taxon>Xylariaceae</taxon>
        <taxon>Xylaria</taxon>
    </lineage>
</organism>
<feature type="compositionally biased region" description="Basic and acidic residues" evidence="7">
    <location>
        <begin position="18"/>
        <end position="35"/>
    </location>
</feature>
<dbReference type="PANTHER" id="PTHR23501:SF12">
    <property type="entry name" value="MAJOR FACILITATOR SUPERFAMILY (MFS) PROFILE DOMAIN-CONTAINING PROTEIN-RELATED"/>
    <property type="match status" value="1"/>
</dbReference>